<keyword evidence="1" id="KW-0812">Transmembrane</keyword>
<feature type="chain" id="PRO_5025585152" evidence="2">
    <location>
        <begin position="29"/>
        <end position="123"/>
    </location>
</feature>
<evidence type="ECO:0000256" key="2">
    <source>
        <dbReference type="SAM" id="SignalP"/>
    </source>
</evidence>
<dbReference type="PROSITE" id="PS51257">
    <property type="entry name" value="PROKAR_LIPOPROTEIN"/>
    <property type="match status" value="1"/>
</dbReference>
<dbReference type="Proteomes" id="UP000436088">
    <property type="component" value="Unassembled WGS sequence"/>
</dbReference>
<gene>
    <name evidence="3" type="ORF">F3Y22_tig00014408pilonHSYRG00001</name>
</gene>
<reference evidence="3" key="1">
    <citation type="submission" date="2019-09" db="EMBL/GenBank/DDBJ databases">
        <title>Draft genome information of white flower Hibiscus syriacus.</title>
        <authorList>
            <person name="Kim Y.-M."/>
        </authorList>
    </citation>
    <scope>NUCLEOTIDE SEQUENCE [LARGE SCALE GENOMIC DNA]</scope>
    <source>
        <strain evidence="3">YM2019G1</strain>
    </source>
</reference>
<proteinExistence type="predicted"/>
<evidence type="ECO:0000313" key="3">
    <source>
        <dbReference type="EMBL" id="KAE8722063.1"/>
    </source>
</evidence>
<keyword evidence="4" id="KW-1185">Reference proteome</keyword>
<comment type="caution">
    <text evidence="3">The sequence shown here is derived from an EMBL/GenBank/DDBJ whole genome shotgun (WGS) entry which is preliminary data.</text>
</comment>
<feature type="signal peptide" evidence="2">
    <location>
        <begin position="1"/>
        <end position="28"/>
    </location>
</feature>
<evidence type="ECO:0000256" key="1">
    <source>
        <dbReference type="SAM" id="Phobius"/>
    </source>
</evidence>
<feature type="transmembrane region" description="Helical" evidence="1">
    <location>
        <begin position="44"/>
        <end position="60"/>
    </location>
</feature>
<accession>A0A6A3BZB4</accession>
<sequence length="123" mass="12567">MESKKSRFIVFAIAVVLLLATLASVAVACDPLGSECFVSPMPNAIPIMTVALAVAFPGFADANRSIPPARLAAIVAAANARAGSADAVRPVPLAFLVRSVVIPTATVGFAQSLGAAVVPIRRR</sequence>
<name>A0A6A3BZB4_HIBSY</name>
<dbReference type="EMBL" id="VEPZ02000574">
    <property type="protein sequence ID" value="KAE8722063.1"/>
    <property type="molecule type" value="Genomic_DNA"/>
</dbReference>
<keyword evidence="1" id="KW-1133">Transmembrane helix</keyword>
<protein>
    <submittedName>
        <fullName evidence="3">Uncharacterized protein</fullName>
    </submittedName>
</protein>
<keyword evidence="1" id="KW-0472">Membrane</keyword>
<organism evidence="3 4">
    <name type="scientific">Hibiscus syriacus</name>
    <name type="common">Rose of Sharon</name>
    <dbReference type="NCBI Taxonomy" id="106335"/>
    <lineage>
        <taxon>Eukaryota</taxon>
        <taxon>Viridiplantae</taxon>
        <taxon>Streptophyta</taxon>
        <taxon>Embryophyta</taxon>
        <taxon>Tracheophyta</taxon>
        <taxon>Spermatophyta</taxon>
        <taxon>Magnoliopsida</taxon>
        <taxon>eudicotyledons</taxon>
        <taxon>Gunneridae</taxon>
        <taxon>Pentapetalae</taxon>
        <taxon>rosids</taxon>
        <taxon>malvids</taxon>
        <taxon>Malvales</taxon>
        <taxon>Malvaceae</taxon>
        <taxon>Malvoideae</taxon>
        <taxon>Hibiscus</taxon>
    </lineage>
</organism>
<evidence type="ECO:0000313" key="4">
    <source>
        <dbReference type="Proteomes" id="UP000436088"/>
    </source>
</evidence>
<dbReference type="AlphaFoldDB" id="A0A6A3BZB4"/>
<keyword evidence="2" id="KW-0732">Signal</keyword>